<dbReference type="Pfam" id="PF07045">
    <property type="entry name" value="DUF1330"/>
    <property type="match status" value="1"/>
</dbReference>
<keyword evidence="3" id="KW-1185">Reference proteome</keyword>
<dbReference type="STRING" id="172713.GCA_001705305_00499"/>
<dbReference type="InterPro" id="IPR011008">
    <property type="entry name" value="Dimeric_a/b-barrel"/>
</dbReference>
<dbReference type="OrthoDB" id="516779at2"/>
<protein>
    <recommendedName>
        <fullName evidence="1">DUF1330 domain-containing protein</fullName>
    </recommendedName>
</protein>
<reference evidence="2 3" key="1">
    <citation type="submission" date="2017-03" db="EMBL/GenBank/DDBJ databases">
        <title>Complete genome sequence of Paenibacillus Kribbensis producing bioflocculants.</title>
        <authorList>
            <person name="Lee H.-G."/>
            <person name="Oh H.-M."/>
        </authorList>
    </citation>
    <scope>NUCLEOTIDE SEQUENCE [LARGE SCALE GENOMIC DNA]</scope>
    <source>
        <strain evidence="2 3">AM49</strain>
    </source>
</reference>
<dbReference type="Gene3D" id="3.30.70.100">
    <property type="match status" value="1"/>
</dbReference>
<proteinExistence type="predicted"/>
<sequence length="105" mass="11732">MTAYVIFIREKTNDPEELKLYSAKAPIGLEGHPVTPLAVYGVHEVIEGPEAEGAALLEFPSFEEAKAWYYSPAYQDAVQHRLKGGTYRGMIIEGIPKEEKGVFFE</sequence>
<evidence type="ECO:0000313" key="2">
    <source>
        <dbReference type="EMBL" id="ASR47365.1"/>
    </source>
</evidence>
<gene>
    <name evidence="2" type="ORF">B4V02_12020</name>
</gene>
<evidence type="ECO:0000313" key="3">
    <source>
        <dbReference type="Proteomes" id="UP000214666"/>
    </source>
</evidence>
<dbReference type="AlphaFoldDB" id="A0A222WMJ4"/>
<accession>A0A222WMJ4</accession>
<dbReference type="SUPFAM" id="SSF54909">
    <property type="entry name" value="Dimeric alpha+beta barrel"/>
    <property type="match status" value="1"/>
</dbReference>
<evidence type="ECO:0000259" key="1">
    <source>
        <dbReference type="Pfam" id="PF07045"/>
    </source>
</evidence>
<dbReference type="InterPro" id="IPR010753">
    <property type="entry name" value="DUF1330"/>
</dbReference>
<dbReference type="EMBL" id="CP020028">
    <property type="protein sequence ID" value="ASR47365.1"/>
    <property type="molecule type" value="Genomic_DNA"/>
</dbReference>
<dbReference type="Proteomes" id="UP000214666">
    <property type="component" value="Chromosome"/>
</dbReference>
<feature type="domain" description="DUF1330" evidence="1">
    <location>
        <begin position="2"/>
        <end position="95"/>
    </location>
</feature>
<name>A0A222WMJ4_9BACL</name>
<dbReference type="KEGG" id="pkb:B4V02_12020"/>
<dbReference type="RefSeq" id="WP_094154943.1">
    <property type="nucleotide sequence ID" value="NZ_CP020028.1"/>
</dbReference>
<organism evidence="2 3">
    <name type="scientific">Paenibacillus kribbensis</name>
    <dbReference type="NCBI Taxonomy" id="172713"/>
    <lineage>
        <taxon>Bacteria</taxon>
        <taxon>Bacillati</taxon>
        <taxon>Bacillota</taxon>
        <taxon>Bacilli</taxon>
        <taxon>Bacillales</taxon>
        <taxon>Paenibacillaceae</taxon>
        <taxon>Paenibacillus</taxon>
    </lineage>
</organism>